<reference evidence="1" key="1">
    <citation type="submission" date="2018-02" db="EMBL/GenBank/DDBJ databases">
        <title>Rhizophora mucronata_Transcriptome.</title>
        <authorList>
            <person name="Meera S.P."/>
            <person name="Sreeshan A."/>
            <person name="Augustine A."/>
        </authorList>
    </citation>
    <scope>NUCLEOTIDE SEQUENCE</scope>
    <source>
        <tissue evidence="1">Leaf</tissue>
    </source>
</reference>
<evidence type="ECO:0000313" key="1">
    <source>
        <dbReference type="EMBL" id="MBX39347.1"/>
    </source>
</evidence>
<proteinExistence type="predicted"/>
<accession>A0A2P2NA47</accession>
<organism evidence="1">
    <name type="scientific">Rhizophora mucronata</name>
    <name type="common">Asiatic mangrove</name>
    <dbReference type="NCBI Taxonomy" id="61149"/>
    <lineage>
        <taxon>Eukaryota</taxon>
        <taxon>Viridiplantae</taxon>
        <taxon>Streptophyta</taxon>
        <taxon>Embryophyta</taxon>
        <taxon>Tracheophyta</taxon>
        <taxon>Spermatophyta</taxon>
        <taxon>Magnoliopsida</taxon>
        <taxon>eudicotyledons</taxon>
        <taxon>Gunneridae</taxon>
        <taxon>Pentapetalae</taxon>
        <taxon>rosids</taxon>
        <taxon>fabids</taxon>
        <taxon>Malpighiales</taxon>
        <taxon>Rhizophoraceae</taxon>
        <taxon>Rhizophora</taxon>
    </lineage>
</organism>
<sequence length="35" mass="4211">MIRSLLQSGWVNNSNHSDWPQRIFQANHERTRAFL</sequence>
<dbReference type="AlphaFoldDB" id="A0A2P2NA47"/>
<name>A0A2P2NA47_RHIMU</name>
<dbReference type="EMBL" id="GGEC01058863">
    <property type="protein sequence ID" value="MBX39347.1"/>
    <property type="molecule type" value="Transcribed_RNA"/>
</dbReference>
<protein>
    <submittedName>
        <fullName evidence="1">Uncharacterized protein</fullName>
    </submittedName>
</protein>